<proteinExistence type="predicted"/>
<keyword evidence="1" id="KW-1133">Transmembrane helix</keyword>
<dbReference type="Proteomes" id="UP000663929">
    <property type="component" value="Chromosome"/>
</dbReference>
<dbReference type="InterPro" id="IPR003425">
    <property type="entry name" value="CCB3/YggT"/>
</dbReference>
<dbReference type="RefSeq" id="WP_237383417.1">
    <property type="nucleotide sequence ID" value="NZ_CP071793.1"/>
</dbReference>
<dbReference type="AlphaFoldDB" id="A0A8A4U3J4"/>
<accession>A0A8A4U3J4</accession>
<evidence type="ECO:0000313" key="3">
    <source>
        <dbReference type="Proteomes" id="UP000663929"/>
    </source>
</evidence>
<dbReference type="Pfam" id="PF02325">
    <property type="entry name" value="CCB3_YggT"/>
    <property type="match status" value="1"/>
</dbReference>
<gene>
    <name evidence="2" type="ORF">J3U87_12740</name>
</gene>
<evidence type="ECO:0000256" key="1">
    <source>
        <dbReference type="SAM" id="Phobius"/>
    </source>
</evidence>
<feature type="transmembrane region" description="Helical" evidence="1">
    <location>
        <begin position="12"/>
        <end position="35"/>
    </location>
</feature>
<dbReference type="GO" id="GO:0016020">
    <property type="term" value="C:membrane"/>
    <property type="evidence" value="ECO:0007669"/>
    <property type="project" value="InterPro"/>
</dbReference>
<dbReference type="EMBL" id="CP071793">
    <property type="protein sequence ID" value="QTD53315.1"/>
    <property type="molecule type" value="Genomic_DNA"/>
</dbReference>
<organism evidence="2 3">
    <name type="scientific">Sulfidibacter corallicola</name>
    <dbReference type="NCBI Taxonomy" id="2818388"/>
    <lineage>
        <taxon>Bacteria</taxon>
        <taxon>Pseudomonadati</taxon>
        <taxon>Acidobacteriota</taxon>
        <taxon>Holophagae</taxon>
        <taxon>Acanthopleuribacterales</taxon>
        <taxon>Acanthopleuribacteraceae</taxon>
        <taxon>Sulfidibacter</taxon>
    </lineage>
</organism>
<keyword evidence="1" id="KW-0472">Membrane</keyword>
<name>A0A8A4U3J4_SULCO</name>
<evidence type="ECO:0000313" key="2">
    <source>
        <dbReference type="EMBL" id="QTD53315.1"/>
    </source>
</evidence>
<keyword evidence="3" id="KW-1185">Reference proteome</keyword>
<reference evidence="2" key="1">
    <citation type="submission" date="2021-03" db="EMBL/GenBank/DDBJ databases">
        <title>Acanthopleuribacteraceae sp. M133.</title>
        <authorList>
            <person name="Wang G."/>
        </authorList>
    </citation>
    <scope>NUCLEOTIDE SEQUENCE</scope>
    <source>
        <strain evidence="2">M133</strain>
    </source>
</reference>
<sequence>MEILSIREFIGHMLWVALQGYSWLLFGYILAGWFVRNRYAGWYVFLQEMCEPPLSFVRRITQNRLVVGGLDLSPILLFFGIQLLSRAIGAVFLG</sequence>
<protein>
    <submittedName>
        <fullName evidence="2">YggT family protein</fullName>
    </submittedName>
</protein>
<dbReference type="KEGG" id="scor:J3U87_12740"/>
<keyword evidence="1" id="KW-0812">Transmembrane</keyword>